<organism evidence="2 3">
    <name type="scientific">Mycetocola zhujimingii</name>
    <dbReference type="NCBI Taxonomy" id="2079792"/>
    <lineage>
        <taxon>Bacteria</taxon>
        <taxon>Bacillati</taxon>
        <taxon>Actinomycetota</taxon>
        <taxon>Actinomycetes</taxon>
        <taxon>Micrococcales</taxon>
        <taxon>Microbacteriaceae</taxon>
        <taxon>Mycetocola</taxon>
    </lineage>
</organism>
<evidence type="ECO:0000313" key="2">
    <source>
        <dbReference type="EMBL" id="PWC08200.1"/>
    </source>
</evidence>
<dbReference type="SUPFAM" id="SSF54593">
    <property type="entry name" value="Glyoxalase/Bleomycin resistance protein/Dihydroxybiphenyl dioxygenase"/>
    <property type="match status" value="1"/>
</dbReference>
<dbReference type="InterPro" id="IPR037523">
    <property type="entry name" value="VOC_core"/>
</dbReference>
<keyword evidence="3" id="KW-1185">Reference proteome</keyword>
<proteinExistence type="predicted"/>
<dbReference type="OrthoDB" id="2453533at2"/>
<dbReference type="AlphaFoldDB" id="A0A2U1TH86"/>
<dbReference type="CDD" id="cd06587">
    <property type="entry name" value="VOC"/>
    <property type="match status" value="1"/>
</dbReference>
<sequence>MKPQSVTIGIPVRDLRAATAWYQTAFELGEPDLEPMEGLVEFDLGAFWLQLALASEFAGNEGISVSISVADATAQRESFVTLGLEVTPLQHIEGVVDFFELTDLDGNKIGFVTELA</sequence>
<name>A0A2U1TH86_9MICO</name>
<dbReference type="PROSITE" id="PS51819">
    <property type="entry name" value="VOC"/>
    <property type="match status" value="1"/>
</dbReference>
<dbReference type="InterPro" id="IPR029068">
    <property type="entry name" value="Glyas_Bleomycin-R_OHBP_Dase"/>
</dbReference>
<reference evidence="3" key="1">
    <citation type="submission" date="2018-04" db="EMBL/GenBank/DDBJ databases">
        <authorList>
            <person name="Liu S."/>
            <person name="Wang Z."/>
            <person name="Li J."/>
        </authorList>
    </citation>
    <scope>NUCLEOTIDE SEQUENCE [LARGE SCALE GENOMIC DNA]</scope>
    <source>
        <strain evidence="3">622</strain>
    </source>
</reference>
<protein>
    <recommendedName>
        <fullName evidence="1">VOC domain-containing protein</fullName>
    </recommendedName>
</protein>
<gene>
    <name evidence="2" type="ORF">DF223_02300</name>
</gene>
<evidence type="ECO:0000259" key="1">
    <source>
        <dbReference type="PROSITE" id="PS51819"/>
    </source>
</evidence>
<dbReference type="RefSeq" id="WP_108391250.1">
    <property type="nucleotide sequence ID" value="NZ_CP026949.1"/>
</dbReference>
<dbReference type="Proteomes" id="UP000244962">
    <property type="component" value="Unassembled WGS sequence"/>
</dbReference>
<dbReference type="KEGG" id="myl:C3E77_08540"/>
<dbReference type="Gene3D" id="3.10.180.10">
    <property type="entry name" value="2,3-Dihydroxybiphenyl 1,2-Dioxygenase, domain 1"/>
    <property type="match status" value="1"/>
</dbReference>
<dbReference type="EMBL" id="QEFB01000001">
    <property type="protein sequence ID" value="PWC08200.1"/>
    <property type="molecule type" value="Genomic_DNA"/>
</dbReference>
<comment type="caution">
    <text evidence="2">The sequence shown here is derived from an EMBL/GenBank/DDBJ whole genome shotgun (WGS) entry which is preliminary data.</text>
</comment>
<evidence type="ECO:0000313" key="3">
    <source>
        <dbReference type="Proteomes" id="UP000244962"/>
    </source>
</evidence>
<accession>A0A2U1TH86</accession>
<feature type="domain" description="VOC" evidence="1">
    <location>
        <begin position="2"/>
        <end position="114"/>
    </location>
</feature>